<protein>
    <submittedName>
        <fullName evidence="1">Uncharacterized protein</fullName>
    </submittedName>
</protein>
<evidence type="ECO:0000313" key="2">
    <source>
        <dbReference type="Proteomes" id="UP000821865"/>
    </source>
</evidence>
<dbReference type="Proteomes" id="UP000821865">
    <property type="component" value="Chromosome 1"/>
</dbReference>
<organism evidence="1 2">
    <name type="scientific">Dermacentor silvarum</name>
    <name type="common">Tick</name>
    <dbReference type="NCBI Taxonomy" id="543639"/>
    <lineage>
        <taxon>Eukaryota</taxon>
        <taxon>Metazoa</taxon>
        <taxon>Ecdysozoa</taxon>
        <taxon>Arthropoda</taxon>
        <taxon>Chelicerata</taxon>
        <taxon>Arachnida</taxon>
        <taxon>Acari</taxon>
        <taxon>Parasitiformes</taxon>
        <taxon>Ixodida</taxon>
        <taxon>Ixodoidea</taxon>
        <taxon>Ixodidae</taxon>
        <taxon>Rhipicephalinae</taxon>
        <taxon>Dermacentor</taxon>
    </lineage>
</organism>
<comment type="caution">
    <text evidence="1">The sequence shown here is derived from an EMBL/GenBank/DDBJ whole genome shotgun (WGS) entry which is preliminary data.</text>
</comment>
<accession>A0ACB8DZA7</accession>
<name>A0ACB8DZA7_DERSI</name>
<keyword evidence="2" id="KW-1185">Reference proteome</keyword>
<dbReference type="EMBL" id="CM023470">
    <property type="protein sequence ID" value="KAH7979683.1"/>
    <property type="molecule type" value="Genomic_DNA"/>
</dbReference>
<evidence type="ECO:0000313" key="1">
    <source>
        <dbReference type="EMBL" id="KAH7979683.1"/>
    </source>
</evidence>
<gene>
    <name evidence="1" type="ORF">HPB49_010560</name>
</gene>
<proteinExistence type="predicted"/>
<sequence length="239" mass="26559">MQMGSTSQWKPSQSGLVIATTVVLRMQDVLLKTDDYKFFLTGRLLQDCLENLFSVVRQRKPVPNAYDMKCALKLKCVSQFLHTPATSSYGTDDSEYLADMILQGKRECGGDVEEEIDDAEIMFIEALTSIECSVLHHNGGFLVKGILKITDCEQCRAAMQGSASHEHAYLTALKEYAQDGSNLCYPSGEVMSSLISCDEHFKGITSWTENLFTLKSPPKSCRRIFNQEGQVQSADVTAT</sequence>
<reference evidence="1" key="1">
    <citation type="submission" date="2020-05" db="EMBL/GenBank/DDBJ databases">
        <title>Large-scale comparative analyses of tick genomes elucidate their genetic diversity and vector capacities.</title>
        <authorList>
            <person name="Jia N."/>
            <person name="Wang J."/>
            <person name="Shi W."/>
            <person name="Du L."/>
            <person name="Sun Y."/>
            <person name="Zhan W."/>
            <person name="Jiang J."/>
            <person name="Wang Q."/>
            <person name="Zhang B."/>
            <person name="Ji P."/>
            <person name="Sakyi L.B."/>
            <person name="Cui X."/>
            <person name="Yuan T."/>
            <person name="Jiang B."/>
            <person name="Yang W."/>
            <person name="Lam T.T.-Y."/>
            <person name="Chang Q."/>
            <person name="Ding S."/>
            <person name="Wang X."/>
            <person name="Zhu J."/>
            <person name="Ruan X."/>
            <person name="Zhao L."/>
            <person name="Wei J."/>
            <person name="Que T."/>
            <person name="Du C."/>
            <person name="Cheng J."/>
            <person name="Dai P."/>
            <person name="Han X."/>
            <person name="Huang E."/>
            <person name="Gao Y."/>
            <person name="Liu J."/>
            <person name="Shao H."/>
            <person name="Ye R."/>
            <person name="Li L."/>
            <person name="Wei W."/>
            <person name="Wang X."/>
            <person name="Wang C."/>
            <person name="Yang T."/>
            <person name="Huo Q."/>
            <person name="Li W."/>
            <person name="Guo W."/>
            <person name="Chen H."/>
            <person name="Zhou L."/>
            <person name="Ni X."/>
            <person name="Tian J."/>
            <person name="Zhou Y."/>
            <person name="Sheng Y."/>
            <person name="Liu T."/>
            <person name="Pan Y."/>
            <person name="Xia L."/>
            <person name="Li J."/>
            <person name="Zhao F."/>
            <person name="Cao W."/>
        </authorList>
    </citation>
    <scope>NUCLEOTIDE SEQUENCE</scope>
    <source>
        <strain evidence="1">Dsil-2018</strain>
    </source>
</reference>